<comment type="caution">
    <text evidence="2">The sequence shown here is derived from an EMBL/GenBank/DDBJ whole genome shotgun (WGS) entry which is preliminary data.</text>
</comment>
<sequence length="99" mass="9902">MNNIEQDYRTSLTSEEQVELPQHPSSVRELAEEELAGVHGAFGPYGPNYGGGYGYGGGGYGEGYGYGGGGYGEGYGYGGGDGGGIGIGLGLGIGLGDLL</sequence>
<dbReference type="Proteomes" id="UP000635565">
    <property type="component" value="Unassembled WGS sequence"/>
</dbReference>
<feature type="region of interest" description="Disordered" evidence="1">
    <location>
        <begin position="1"/>
        <end position="28"/>
    </location>
</feature>
<evidence type="ECO:0000313" key="2">
    <source>
        <dbReference type="EMBL" id="GHO83491.1"/>
    </source>
</evidence>
<accession>A0ABQ3VEC3</accession>
<proteinExistence type="predicted"/>
<keyword evidence="3" id="KW-1185">Reference proteome</keyword>
<organism evidence="2 3">
    <name type="scientific">Dictyobacter formicarum</name>
    <dbReference type="NCBI Taxonomy" id="2778368"/>
    <lineage>
        <taxon>Bacteria</taxon>
        <taxon>Bacillati</taxon>
        <taxon>Chloroflexota</taxon>
        <taxon>Ktedonobacteria</taxon>
        <taxon>Ktedonobacterales</taxon>
        <taxon>Dictyobacteraceae</taxon>
        <taxon>Dictyobacter</taxon>
    </lineage>
</organism>
<dbReference type="NCBIfam" id="TIGR03898">
    <property type="entry name" value="lanti_MRSA_kill"/>
    <property type="match status" value="1"/>
</dbReference>
<evidence type="ECO:0000256" key="1">
    <source>
        <dbReference type="SAM" id="MobiDB-lite"/>
    </source>
</evidence>
<dbReference type="EMBL" id="BNJJ01000003">
    <property type="protein sequence ID" value="GHO83491.1"/>
    <property type="molecule type" value="Genomic_DNA"/>
</dbReference>
<gene>
    <name evidence="2" type="ORF">KSZ_14970</name>
</gene>
<reference evidence="2 3" key="1">
    <citation type="journal article" date="2021" name="Int. J. Syst. Evol. Microbiol.">
        <title>Reticulibacter mediterranei gen. nov., sp. nov., within the new family Reticulibacteraceae fam. nov., and Ktedonospora formicarum gen. nov., sp. nov., Ktedonobacter robiniae sp. nov., Dictyobacter formicarum sp. nov. and Dictyobacter arantiisoli sp. nov., belonging to the class Ktedonobacteria.</title>
        <authorList>
            <person name="Yabe S."/>
            <person name="Zheng Y."/>
            <person name="Wang C.M."/>
            <person name="Sakai Y."/>
            <person name="Abe K."/>
            <person name="Yokota A."/>
            <person name="Donadio S."/>
            <person name="Cavaletti L."/>
            <person name="Monciardini P."/>
        </authorList>
    </citation>
    <scope>NUCLEOTIDE SEQUENCE [LARGE SCALE GENOMIC DNA]</scope>
    <source>
        <strain evidence="2 3">SOSP1-9</strain>
    </source>
</reference>
<name>A0ABQ3VEC3_9CHLR</name>
<dbReference type="InterPro" id="IPR027635">
    <property type="entry name" value="Lantibiotic2_lead_pep_dom"/>
</dbReference>
<feature type="compositionally biased region" description="Polar residues" evidence="1">
    <location>
        <begin position="1"/>
        <end position="15"/>
    </location>
</feature>
<protein>
    <submittedName>
        <fullName evidence="2">Uncharacterized protein</fullName>
    </submittedName>
</protein>
<dbReference type="RefSeq" id="WP_201361146.1">
    <property type="nucleotide sequence ID" value="NZ_BNJJ01000003.1"/>
</dbReference>
<evidence type="ECO:0000313" key="3">
    <source>
        <dbReference type="Proteomes" id="UP000635565"/>
    </source>
</evidence>